<dbReference type="EMBL" id="JARBJD010000046">
    <property type="protein sequence ID" value="KAK2957474.1"/>
    <property type="molecule type" value="Genomic_DNA"/>
</dbReference>
<sequence>MGPAIITLICLLCFDSSAADYYVQFGSKANNKCDISEPCHSIDKVINSSLRFDATTDIHVRTSAILATDIELNNPRDSLASLTIESPSGTASLFGTGTFKFTATESAPLSCTFEQLIIATSHTTSSATSEFIVSVGLKVTAYFSDVTFHPMNSEGSRKVELLTTLPKCNEWSGKEAVVLLDGGVIGSFVWQNYIPTMGMLRVKDASGYTDKTIELSQTFYQKSTQAIFDIKQISCDDGSAILDLGTIDDKVLGKHLIFTGSGEIKYKLTSDEAGAEYHTQSIPCEFEQNLSQITTALSPPIYRGNINNEKIERSAKGKYLAIRIESDTYKPCDATKFKLSITNRQFTHNIEDITNWKVCTQYIIGATPLATANGFVETEGGVFYYVVPYFKSQYDRYSLKIEMYKDEKDHTKDKIYYTESTLAYSE</sequence>
<accession>A0ABQ9Y1D7</accession>
<gene>
    <name evidence="2" type="ORF">BLNAU_7631</name>
</gene>
<feature type="chain" id="PRO_5046143712" evidence="1">
    <location>
        <begin position="20"/>
        <end position="426"/>
    </location>
</feature>
<keyword evidence="1" id="KW-0732">Signal</keyword>
<evidence type="ECO:0000256" key="1">
    <source>
        <dbReference type="SAM" id="SignalP"/>
    </source>
</evidence>
<evidence type="ECO:0000313" key="2">
    <source>
        <dbReference type="EMBL" id="KAK2957474.1"/>
    </source>
</evidence>
<feature type="signal peptide" evidence="1">
    <location>
        <begin position="1"/>
        <end position="19"/>
    </location>
</feature>
<evidence type="ECO:0000313" key="3">
    <source>
        <dbReference type="Proteomes" id="UP001281761"/>
    </source>
</evidence>
<comment type="caution">
    <text evidence="2">The sequence shown here is derived from an EMBL/GenBank/DDBJ whole genome shotgun (WGS) entry which is preliminary data.</text>
</comment>
<organism evidence="2 3">
    <name type="scientific">Blattamonas nauphoetae</name>
    <dbReference type="NCBI Taxonomy" id="2049346"/>
    <lineage>
        <taxon>Eukaryota</taxon>
        <taxon>Metamonada</taxon>
        <taxon>Preaxostyla</taxon>
        <taxon>Oxymonadida</taxon>
        <taxon>Blattamonas</taxon>
    </lineage>
</organism>
<proteinExistence type="predicted"/>
<name>A0ABQ9Y1D7_9EUKA</name>
<keyword evidence="3" id="KW-1185">Reference proteome</keyword>
<protein>
    <submittedName>
        <fullName evidence="2">Uncharacterized protein</fullName>
    </submittedName>
</protein>
<reference evidence="2 3" key="1">
    <citation type="journal article" date="2022" name="bioRxiv">
        <title>Genomics of Preaxostyla Flagellates Illuminates Evolutionary Transitions and the Path Towards Mitochondrial Loss.</title>
        <authorList>
            <person name="Novak L.V.F."/>
            <person name="Treitli S.C."/>
            <person name="Pyrih J."/>
            <person name="Halakuc P."/>
            <person name="Pipaliya S.V."/>
            <person name="Vacek V."/>
            <person name="Brzon O."/>
            <person name="Soukal P."/>
            <person name="Eme L."/>
            <person name="Dacks J.B."/>
            <person name="Karnkowska A."/>
            <person name="Elias M."/>
            <person name="Hampl V."/>
        </authorList>
    </citation>
    <scope>NUCLEOTIDE SEQUENCE [LARGE SCALE GENOMIC DNA]</scope>
    <source>
        <strain evidence="2">NAU3</strain>
        <tissue evidence="2">Gut</tissue>
    </source>
</reference>
<dbReference type="Proteomes" id="UP001281761">
    <property type="component" value="Unassembled WGS sequence"/>
</dbReference>